<dbReference type="EMBL" id="LR746276">
    <property type="protein sequence ID" value="CAA7407276.1"/>
    <property type="molecule type" value="Genomic_DNA"/>
</dbReference>
<organism evidence="2 3">
    <name type="scientific">Spirodela intermedia</name>
    <name type="common">Intermediate duckweed</name>
    <dbReference type="NCBI Taxonomy" id="51605"/>
    <lineage>
        <taxon>Eukaryota</taxon>
        <taxon>Viridiplantae</taxon>
        <taxon>Streptophyta</taxon>
        <taxon>Embryophyta</taxon>
        <taxon>Tracheophyta</taxon>
        <taxon>Spermatophyta</taxon>
        <taxon>Magnoliopsida</taxon>
        <taxon>Liliopsida</taxon>
        <taxon>Araceae</taxon>
        <taxon>Lemnoideae</taxon>
        <taxon>Spirodela</taxon>
    </lineage>
</organism>
<evidence type="ECO:0000313" key="2">
    <source>
        <dbReference type="EMBL" id="CAA7407276.1"/>
    </source>
</evidence>
<dbReference type="GO" id="GO:0009507">
    <property type="term" value="C:chloroplast"/>
    <property type="evidence" value="ECO:0007669"/>
    <property type="project" value="TreeGrafter"/>
</dbReference>
<dbReference type="PRINTS" id="PR00153">
    <property type="entry name" value="CSAPPISMRASE"/>
</dbReference>
<dbReference type="PROSITE" id="PS50072">
    <property type="entry name" value="CSA_PPIASE_2"/>
    <property type="match status" value="1"/>
</dbReference>
<dbReference type="SUPFAM" id="SSF50891">
    <property type="entry name" value="Cyclophilin-like"/>
    <property type="match status" value="1"/>
</dbReference>
<dbReference type="InterPro" id="IPR029000">
    <property type="entry name" value="Cyclophilin-like_dom_sf"/>
</dbReference>
<dbReference type="AlphaFoldDB" id="A0A7I8LCA7"/>
<dbReference type="Gene3D" id="2.40.100.10">
    <property type="entry name" value="Cyclophilin-like"/>
    <property type="match status" value="1"/>
</dbReference>
<evidence type="ECO:0000313" key="3">
    <source>
        <dbReference type="Proteomes" id="UP000663760"/>
    </source>
</evidence>
<keyword evidence="3" id="KW-1185">Reference proteome</keyword>
<dbReference type="Proteomes" id="UP000663760">
    <property type="component" value="Chromosome 13"/>
</dbReference>
<dbReference type="PANTHER" id="PTHR47875">
    <property type="entry name" value="PEPTIDYL-PROLYL CIS-TRANS ISOMERASE CYP28, CHLOROPLASTIC"/>
    <property type="match status" value="1"/>
</dbReference>
<dbReference type="Pfam" id="PF00160">
    <property type="entry name" value="Pro_isomerase"/>
    <property type="match status" value="1"/>
</dbReference>
<evidence type="ECO:0000259" key="1">
    <source>
        <dbReference type="PROSITE" id="PS50072"/>
    </source>
</evidence>
<dbReference type="FunFam" id="2.40.100.10:FF:000037">
    <property type="entry name" value="Peptidyl-prolyl cis-trans isomerase"/>
    <property type="match status" value="1"/>
</dbReference>
<feature type="domain" description="PPIase cyclophilin-type" evidence="1">
    <location>
        <begin position="112"/>
        <end position="303"/>
    </location>
</feature>
<protein>
    <recommendedName>
        <fullName evidence="1">PPIase cyclophilin-type domain-containing protein</fullName>
    </recommendedName>
</protein>
<dbReference type="InterPro" id="IPR044178">
    <property type="entry name" value="CYP28-like"/>
</dbReference>
<name>A0A7I8LCA7_SPIIN</name>
<reference evidence="2" key="1">
    <citation type="submission" date="2020-02" db="EMBL/GenBank/DDBJ databases">
        <authorList>
            <person name="Scholz U."/>
            <person name="Mascher M."/>
            <person name="Fiebig A."/>
        </authorList>
    </citation>
    <scope>NUCLEOTIDE SEQUENCE</scope>
</reference>
<dbReference type="OrthoDB" id="193499at2759"/>
<sequence length="316" mass="34188">MGSAIAAASFPLVHPRLLHHRRIPSPPHSCNPNPKCSESHPFTRRDLLFASSLLPWPAIAGVDAAADGAPAPPEPAAAAAITDRVFIDFSLCPSYLRSDRTIGSSDLAACPDSEPLGRVVFGLYGKLLPITVANFKTMCTSEAYRGALVHKVLQGEYFAAGRQGRREKGEITPPPGLAQNTETVKPGSFKLKHLRPGTLSLCLSENDDYDEIKLNPSYRNVEFMVTTGPGPCPQLDGLNIVFGTVLEGLDVVTMIASIPTYKPGERIRQFNDLAEFLGDDRAQNARAMWNRPLKSVFISNCGELQVTKPSLSPSLP</sequence>
<dbReference type="PANTHER" id="PTHR47875:SF1">
    <property type="entry name" value="PEPTIDYL-PROLYL CIS-TRANS ISOMERASE CYP28, CHLOROPLASTIC"/>
    <property type="match status" value="1"/>
</dbReference>
<proteinExistence type="predicted"/>
<gene>
    <name evidence="2" type="ORF">SI8410_13017954</name>
</gene>
<dbReference type="GO" id="GO:0003755">
    <property type="term" value="F:peptidyl-prolyl cis-trans isomerase activity"/>
    <property type="evidence" value="ECO:0007669"/>
    <property type="project" value="InterPro"/>
</dbReference>
<accession>A0A7I8LCA7</accession>
<dbReference type="InterPro" id="IPR002130">
    <property type="entry name" value="Cyclophilin-type_PPIase_dom"/>
</dbReference>